<keyword evidence="5" id="KW-1185">Reference proteome</keyword>
<protein>
    <recommendedName>
        <fullName evidence="3">Major facilitator superfamily (MFS) profile domain-containing protein</fullName>
    </recommendedName>
</protein>
<feature type="transmembrane region" description="Helical" evidence="2">
    <location>
        <begin position="429"/>
        <end position="448"/>
    </location>
</feature>
<evidence type="ECO:0000313" key="4">
    <source>
        <dbReference type="EMBL" id="KAK3268083.1"/>
    </source>
</evidence>
<organism evidence="4 5">
    <name type="scientific">Cymbomonas tetramitiformis</name>
    <dbReference type="NCBI Taxonomy" id="36881"/>
    <lineage>
        <taxon>Eukaryota</taxon>
        <taxon>Viridiplantae</taxon>
        <taxon>Chlorophyta</taxon>
        <taxon>Pyramimonadophyceae</taxon>
        <taxon>Pyramimonadales</taxon>
        <taxon>Pyramimonadaceae</taxon>
        <taxon>Cymbomonas</taxon>
    </lineage>
</organism>
<keyword evidence="2" id="KW-0812">Transmembrane</keyword>
<dbReference type="SUPFAM" id="SSF103473">
    <property type="entry name" value="MFS general substrate transporter"/>
    <property type="match status" value="1"/>
</dbReference>
<dbReference type="AlphaFoldDB" id="A0AAE0L0Z1"/>
<dbReference type="GO" id="GO:0016020">
    <property type="term" value="C:membrane"/>
    <property type="evidence" value="ECO:0007669"/>
    <property type="project" value="UniProtKB-SubCell"/>
</dbReference>
<evidence type="ECO:0000256" key="2">
    <source>
        <dbReference type="SAM" id="Phobius"/>
    </source>
</evidence>
<dbReference type="InterPro" id="IPR020846">
    <property type="entry name" value="MFS_dom"/>
</dbReference>
<evidence type="ECO:0000256" key="1">
    <source>
        <dbReference type="ARBA" id="ARBA00004141"/>
    </source>
</evidence>
<dbReference type="EMBL" id="LGRX02012030">
    <property type="protein sequence ID" value="KAK3268083.1"/>
    <property type="molecule type" value="Genomic_DNA"/>
</dbReference>
<feature type="transmembrane region" description="Helical" evidence="2">
    <location>
        <begin position="256"/>
        <end position="278"/>
    </location>
</feature>
<feature type="transmembrane region" description="Helical" evidence="2">
    <location>
        <begin position="96"/>
        <end position="120"/>
    </location>
</feature>
<accession>A0AAE0L0Z1</accession>
<comment type="subcellular location">
    <subcellularLocation>
        <location evidence="1">Membrane</location>
        <topology evidence="1">Multi-pass membrane protein</topology>
    </subcellularLocation>
</comment>
<dbReference type="PANTHER" id="PTHR11360:SF304">
    <property type="entry name" value="MFS DOMAIN-CONTAINING PROTEIN"/>
    <property type="match status" value="1"/>
</dbReference>
<dbReference type="PANTHER" id="PTHR11360">
    <property type="entry name" value="MONOCARBOXYLATE TRANSPORTER"/>
    <property type="match status" value="1"/>
</dbReference>
<feature type="domain" description="Major facilitator superfamily (MFS) profile" evidence="3">
    <location>
        <begin position="297"/>
        <end position="487"/>
    </location>
</feature>
<dbReference type="InterPro" id="IPR036259">
    <property type="entry name" value="MFS_trans_sf"/>
</dbReference>
<feature type="transmembrane region" description="Helical" evidence="2">
    <location>
        <begin position="159"/>
        <end position="178"/>
    </location>
</feature>
<feature type="transmembrane region" description="Helical" evidence="2">
    <location>
        <begin position="219"/>
        <end position="244"/>
    </location>
</feature>
<evidence type="ECO:0000259" key="3">
    <source>
        <dbReference type="PROSITE" id="PS50850"/>
    </source>
</evidence>
<proteinExistence type="predicted"/>
<feature type="transmembrane region" description="Helical" evidence="2">
    <location>
        <begin position="455"/>
        <end position="474"/>
    </location>
</feature>
<feature type="transmembrane region" description="Helical" evidence="2">
    <location>
        <begin position="298"/>
        <end position="319"/>
    </location>
</feature>
<keyword evidence="2" id="KW-0472">Membrane</keyword>
<dbReference type="Gene3D" id="1.20.1250.20">
    <property type="entry name" value="MFS general substrate transporter like domains"/>
    <property type="match status" value="1"/>
</dbReference>
<feature type="transmembrane region" description="Helical" evidence="2">
    <location>
        <begin position="364"/>
        <end position="382"/>
    </location>
</feature>
<dbReference type="Proteomes" id="UP001190700">
    <property type="component" value="Unassembled WGS sequence"/>
</dbReference>
<dbReference type="PROSITE" id="PS50850">
    <property type="entry name" value="MFS"/>
    <property type="match status" value="1"/>
</dbReference>
<reference evidence="4 5" key="1">
    <citation type="journal article" date="2015" name="Genome Biol. Evol.">
        <title>Comparative Genomics of a Bacterivorous Green Alga Reveals Evolutionary Causalities and Consequences of Phago-Mixotrophic Mode of Nutrition.</title>
        <authorList>
            <person name="Burns J.A."/>
            <person name="Paasch A."/>
            <person name="Narechania A."/>
            <person name="Kim E."/>
        </authorList>
    </citation>
    <scope>NUCLEOTIDE SEQUENCE [LARGE SCALE GENOMIC DNA]</scope>
    <source>
        <strain evidence="4 5">PLY_AMNH</strain>
    </source>
</reference>
<feature type="transmembrane region" description="Helical" evidence="2">
    <location>
        <begin position="185"/>
        <end position="207"/>
    </location>
</feature>
<dbReference type="Pfam" id="PF07690">
    <property type="entry name" value="MFS_1"/>
    <property type="match status" value="1"/>
</dbReference>
<name>A0AAE0L0Z1_9CHLO</name>
<sequence>MNMICQVGNTPARFASAQHRIAPSRKTLLRHKRRPTSPIFSKTEATINGAHVPRKTRIAPRRGSKPNKERVVVSSVGHLHAANISEDPEVHGVQTVVLPVLGAILLNACMGSLYTWSIFLPALEATLSMPRGVLSLVFSVAMFCFSGTMFIGTGLHAKYPTPLVAALALILAGSGLIVTGSIGTFPALVVGFGGMFGTAVGLGYGIAVGTANLTKVRKGLVTGICVAAFAIIPVFLAPILKSYVASSGVFATIRSLGTFFAAMSLPVYACLSGGGVQIPIPTPTVSNETANSGGEFGLLLKLWVAFGTGTLAGLIAITHATGITQTFGGSVAQMALTVQSLALGNWAGRLAAGYFADNVGPKNVLLAAALSTAAALGGLCAFGEGNAIAATAVLTLVGAGFGAALTSYAALTSKLFGPTTFGRVYGKVFTGYGFAGIVAPYLAGALYVKFESYFLTLLIAAGISLFSAVLVYTLPTPAAPALDEKSS</sequence>
<keyword evidence="2" id="KW-1133">Transmembrane helix</keyword>
<feature type="transmembrane region" description="Helical" evidence="2">
    <location>
        <begin position="132"/>
        <end position="153"/>
    </location>
</feature>
<evidence type="ECO:0000313" key="5">
    <source>
        <dbReference type="Proteomes" id="UP001190700"/>
    </source>
</evidence>
<comment type="caution">
    <text evidence="4">The sequence shown here is derived from an EMBL/GenBank/DDBJ whole genome shotgun (WGS) entry which is preliminary data.</text>
</comment>
<dbReference type="InterPro" id="IPR011701">
    <property type="entry name" value="MFS"/>
</dbReference>
<dbReference type="InterPro" id="IPR050327">
    <property type="entry name" value="Proton-linked_MCT"/>
</dbReference>
<feature type="transmembrane region" description="Helical" evidence="2">
    <location>
        <begin position="389"/>
        <end position="409"/>
    </location>
</feature>
<gene>
    <name evidence="4" type="ORF">CYMTET_23393</name>
</gene>
<dbReference type="GO" id="GO:0022857">
    <property type="term" value="F:transmembrane transporter activity"/>
    <property type="evidence" value="ECO:0007669"/>
    <property type="project" value="InterPro"/>
</dbReference>